<feature type="repeat" description="WD" evidence="3">
    <location>
        <begin position="272"/>
        <end position="305"/>
    </location>
</feature>
<dbReference type="SUPFAM" id="SSF50978">
    <property type="entry name" value="WD40 repeat-like"/>
    <property type="match status" value="1"/>
</dbReference>
<evidence type="ECO:0000256" key="3">
    <source>
        <dbReference type="PROSITE-ProRule" id="PRU00221"/>
    </source>
</evidence>
<feature type="repeat" description="WD" evidence="3">
    <location>
        <begin position="376"/>
        <end position="408"/>
    </location>
</feature>
<keyword evidence="1 3" id="KW-0853">WD repeat</keyword>
<keyword evidence="6" id="KW-1185">Reference proteome</keyword>
<proteinExistence type="predicted"/>
<evidence type="ECO:0000256" key="4">
    <source>
        <dbReference type="SAM" id="MobiDB-lite"/>
    </source>
</evidence>
<dbReference type="OrthoDB" id="408728at2759"/>
<accession>A0A1R3JFI1</accession>
<feature type="compositionally biased region" description="Polar residues" evidence="4">
    <location>
        <begin position="178"/>
        <end position="192"/>
    </location>
</feature>
<dbReference type="EMBL" id="AWUE01016255">
    <property type="protein sequence ID" value="OMO93541.1"/>
    <property type="molecule type" value="Genomic_DNA"/>
</dbReference>
<organism evidence="5 6">
    <name type="scientific">Corchorus olitorius</name>
    <dbReference type="NCBI Taxonomy" id="93759"/>
    <lineage>
        <taxon>Eukaryota</taxon>
        <taxon>Viridiplantae</taxon>
        <taxon>Streptophyta</taxon>
        <taxon>Embryophyta</taxon>
        <taxon>Tracheophyta</taxon>
        <taxon>Spermatophyta</taxon>
        <taxon>Magnoliopsida</taxon>
        <taxon>eudicotyledons</taxon>
        <taxon>Gunneridae</taxon>
        <taxon>Pentapetalae</taxon>
        <taxon>rosids</taxon>
        <taxon>malvids</taxon>
        <taxon>Malvales</taxon>
        <taxon>Malvaceae</taxon>
        <taxon>Grewioideae</taxon>
        <taxon>Apeibeae</taxon>
        <taxon>Corchorus</taxon>
    </lineage>
</organism>
<dbReference type="PANTHER" id="PTHR14221:SF57">
    <property type="entry name" value="TRANSDUCIN_WD40 REPEAT-LIKE SUPERFAMILY PROTEIN"/>
    <property type="match status" value="1"/>
</dbReference>
<evidence type="ECO:0000313" key="6">
    <source>
        <dbReference type="Proteomes" id="UP000187203"/>
    </source>
</evidence>
<dbReference type="PANTHER" id="PTHR14221">
    <property type="entry name" value="WD REPEAT DOMAIN 44"/>
    <property type="match status" value="1"/>
</dbReference>
<dbReference type="InterPro" id="IPR036322">
    <property type="entry name" value="WD40_repeat_dom_sf"/>
</dbReference>
<dbReference type="InterPro" id="IPR020472">
    <property type="entry name" value="WD40_PAC1"/>
</dbReference>
<name>A0A1R3JFI1_9ROSI</name>
<feature type="repeat" description="WD" evidence="3">
    <location>
        <begin position="416"/>
        <end position="448"/>
    </location>
</feature>
<dbReference type="Gene3D" id="2.130.10.10">
    <property type="entry name" value="YVTN repeat-like/Quinoprotein amine dehydrogenase"/>
    <property type="match status" value="1"/>
</dbReference>
<dbReference type="InterPro" id="IPR015943">
    <property type="entry name" value="WD40/YVTN_repeat-like_dom_sf"/>
</dbReference>
<evidence type="ECO:0000313" key="5">
    <source>
        <dbReference type="EMBL" id="OMO93541.1"/>
    </source>
</evidence>
<gene>
    <name evidence="5" type="ORF">COLO4_16807</name>
</gene>
<keyword evidence="2" id="KW-0677">Repeat</keyword>
<dbReference type="PRINTS" id="PR00320">
    <property type="entry name" value="GPROTEINBRPT"/>
</dbReference>
<comment type="caution">
    <text evidence="5">The sequence shown here is derived from an EMBL/GenBank/DDBJ whole genome shotgun (WGS) entry which is preliminary data.</text>
</comment>
<reference evidence="6" key="1">
    <citation type="submission" date="2013-09" db="EMBL/GenBank/DDBJ databases">
        <title>Corchorus olitorius genome sequencing.</title>
        <authorList>
            <person name="Alam M."/>
            <person name="Haque M.S."/>
            <person name="Islam M.S."/>
            <person name="Emdad E.M."/>
            <person name="Islam M.M."/>
            <person name="Ahmed B."/>
            <person name="Halim A."/>
            <person name="Hossen Q.M.M."/>
            <person name="Hossain M.Z."/>
            <person name="Ahmed R."/>
            <person name="Khan M.M."/>
            <person name="Islam R."/>
            <person name="Rashid M.M."/>
            <person name="Khan S.A."/>
            <person name="Rahman M.S."/>
            <person name="Alam M."/>
            <person name="Yahiya A.S."/>
            <person name="Khan M.S."/>
            <person name="Azam M.S."/>
            <person name="Haque T."/>
            <person name="Lashkar M.Z.H."/>
            <person name="Akhand A.I."/>
            <person name="Morshed G."/>
            <person name="Roy S."/>
            <person name="Uddin K.S."/>
            <person name="Rabeya T."/>
            <person name="Hossain A.S."/>
            <person name="Chowdhury A."/>
            <person name="Snigdha A.R."/>
            <person name="Mortoza M.S."/>
            <person name="Matin S.A."/>
            <person name="Hoque S.M.E."/>
            <person name="Islam M.K."/>
            <person name="Roy D.K."/>
            <person name="Haider R."/>
            <person name="Moosa M.M."/>
            <person name="Elias S.M."/>
            <person name="Hasan A.M."/>
            <person name="Jahan S."/>
            <person name="Shafiuddin M."/>
            <person name="Mahmood N."/>
            <person name="Shommy N.S."/>
        </authorList>
    </citation>
    <scope>NUCLEOTIDE SEQUENCE [LARGE SCALE GENOMIC DNA]</scope>
    <source>
        <strain evidence="6">cv. O-4</strain>
    </source>
</reference>
<feature type="compositionally biased region" description="Basic and acidic residues" evidence="4">
    <location>
        <begin position="166"/>
        <end position="176"/>
    </location>
</feature>
<dbReference type="STRING" id="93759.A0A1R3JFI1"/>
<dbReference type="AlphaFoldDB" id="A0A1R3JFI1"/>
<dbReference type="Proteomes" id="UP000187203">
    <property type="component" value="Unassembled WGS sequence"/>
</dbReference>
<dbReference type="PROSITE" id="PS50082">
    <property type="entry name" value="WD_REPEATS_2"/>
    <property type="match status" value="3"/>
</dbReference>
<dbReference type="InterPro" id="IPR040324">
    <property type="entry name" value="WDR44/Dgr2"/>
</dbReference>
<evidence type="ECO:0000256" key="2">
    <source>
        <dbReference type="ARBA" id="ARBA00022737"/>
    </source>
</evidence>
<dbReference type="Pfam" id="PF00400">
    <property type="entry name" value="WD40"/>
    <property type="match status" value="4"/>
</dbReference>
<evidence type="ECO:0000256" key="1">
    <source>
        <dbReference type="ARBA" id="ARBA00022574"/>
    </source>
</evidence>
<protein>
    <submittedName>
        <fullName evidence="5">Uncharacterized protein</fullName>
    </submittedName>
</protein>
<dbReference type="InterPro" id="IPR001680">
    <property type="entry name" value="WD40_rpt"/>
</dbReference>
<feature type="region of interest" description="Disordered" evidence="4">
    <location>
        <begin position="157"/>
        <end position="198"/>
    </location>
</feature>
<dbReference type="SMART" id="SM00320">
    <property type="entry name" value="WD40"/>
    <property type="match status" value="6"/>
</dbReference>
<dbReference type="PROSITE" id="PS50294">
    <property type="entry name" value="WD_REPEATS_REGION"/>
    <property type="match status" value="3"/>
</dbReference>
<sequence length="807" mass="90204">MGSLREDEECSFFDAHEHIATMSGLNSNYIEIPDLNSGSDDWLESGFHYDVWIRSPQSVKERRSKFLDWMGMSLDQISAKNSVEEPSWEGEIGRVRETSGAVLRTSGFEEEFSSSRTSLSCWSNDDFNFSEESGSRGNFACREGNESGAAVCDVDEVGQDGTTSEGCERRGERLVSGKESQNPSVSSPSFQQIREGEVEKQSKLEGIAKRVKNRWLSRLRSISCVVDRQVENDRLKGNGDDSVLGSKVQRVKVHQSRKRMKELSALYKGQDIQAHEGSILTMKFSPDGQYLASAGEDGVVRVWQVVEDQRCNDLDIPEIDPSCIYFTVNHLSELKPLFVDKEKVGNLRSLRKTSDSACVIFPPKVFRLLEKPLHEFHGHSGEILDLSWSKKNFLLSSSIDKTVRMWQVGCEHCLRVFSHSNYVTCVQFNPVDENYFISGSIDGKVRIWAISGCQVVDWTDIRDIVTAVCYRPDGQGGIVGSMTGSCRFYNMSDNHLQLDAHICLNGKKKSPCRRITGLQFLPQDSSKVMVTCADSQVRILQGLNVICKYRGVRNNGNQTTATFTADGKHLISACDDDNVYIWNNVAQNEPTPSQAKEIRSCERFSANASIAIPWCGLKYGNSENGRQFEVLNDNLPENLPFSAPSYFSLSHEYFLESFPKGSATWPEESLPPSSPSRASSSMHKSQFKFLKTSCQSAFDSHAWGLVIVTAGPDGRIRSFLNYDTMLRLNRLTSDLEMNGINCHGMFEVAAILWLQGNPSQNKQVAKVSLSDTQSTIPGAAQAIAFMVCLLLMVAVHNRLTQFLVRCQ</sequence>